<dbReference type="Proteomes" id="UP000587991">
    <property type="component" value="Unassembled WGS sequence"/>
</dbReference>
<evidence type="ECO:0000313" key="3">
    <source>
        <dbReference type="EMBL" id="NLR76180.1"/>
    </source>
</evidence>
<dbReference type="CDD" id="cd07302">
    <property type="entry name" value="CHD"/>
    <property type="match status" value="1"/>
</dbReference>
<keyword evidence="1" id="KW-0812">Transmembrane</keyword>
<evidence type="ECO:0000256" key="1">
    <source>
        <dbReference type="SAM" id="Phobius"/>
    </source>
</evidence>
<dbReference type="RefSeq" id="WP_168877849.1">
    <property type="nucleotide sequence ID" value="NZ_JABAIM010000003.1"/>
</dbReference>
<dbReference type="PANTHER" id="PTHR43081:SF1">
    <property type="entry name" value="ADENYLATE CYCLASE, TERMINAL-DIFFERENTIATION SPECIFIC"/>
    <property type="match status" value="1"/>
</dbReference>
<dbReference type="PROSITE" id="PS50125">
    <property type="entry name" value="GUANYLATE_CYCLASE_2"/>
    <property type="match status" value="1"/>
</dbReference>
<dbReference type="GO" id="GO:0006171">
    <property type="term" value="P:cAMP biosynthetic process"/>
    <property type="evidence" value="ECO:0007669"/>
    <property type="project" value="TreeGrafter"/>
</dbReference>
<name>A0A847RYF4_9NEIS</name>
<keyword evidence="1" id="KW-1133">Transmembrane helix</keyword>
<organism evidence="3 4">
    <name type="scientific">Leeia aquatica</name>
    <dbReference type="NCBI Taxonomy" id="2725557"/>
    <lineage>
        <taxon>Bacteria</taxon>
        <taxon>Pseudomonadati</taxon>
        <taxon>Pseudomonadota</taxon>
        <taxon>Betaproteobacteria</taxon>
        <taxon>Neisseriales</taxon>
        <taxon>Leeiaceae</taxon>
        <taxon>Leeia</taxon>
    </lineage>
</organism>
<dbReference type="InterPro" id="IPR007890">
    <property type="entry name" value="CHASE2"/>
</dbReference>
<dbReference type="InterPro" id="IPR029787">
    <property type="entry name" value="Nucleotide_cyclase"/>
</dbReference>
<keyword evidence="1" id="KW-0472">Membrane</keyword>
<feature type="transmembrane region" description="Helical" evidence="1">
    <location>
        <begin position="326"/>
        <end position="343"/>
    </location>
</feature>
<dbReference type="Pfam" id="PF00211">
    <property type="entry name" value="Guanylate_cyc"/>
    <property type="match status" value="1"/>
</dbReference>
<comment type="caution">
    <text evidence="3">The sequence shown here is derived from an EMBL/GenBank/DDBJ whole genome shotgun (WGS) entry which is preliminary data.</text>
</comment>
<dbReference type="SMART" id="SM00044">
    <property type="entry name" value="CYCc"/>
    <property type="match status" value="1"/>
</dbReference>
<dbReference type="Pfam" id="PF05226">
    <property type="entry name" value="CHASE2"/>
    <property type="match status" value="1"/>
</dbReference>
<keyword evidence="4" id="KW-1185">Reference proteome</keyword>
<evidence type="ECO:0000259" key="2">
    <source>
        <dbReference type="PROSITE" id="PS50125"/>
    </source>
</evidence>
<feature type="transmembrane region" description="Helical" evidence="1">
    <location>
        <begin position="350"/>
        <end position="371"/>
    </location>
</feature>
<protein>
    <submittedName>
        <fullName evidence="3">Adenylate/guanylate cyclase domain-containing protein</fullName>
    </submittedName>
</protein>
<accession>A0A847RYF4</accession>
<dbReference type="SUPFAM" id="SSF55073">
    <property type="entry name" value="Nucleotide cyclase"/>
    <property type="match status" value="1"/>
</dbReference>
<reference evidence="3 4" key="1">
    <citation type="submission" date="2020-04" db="EMBL/GenBank/DDBJ databases">
        <title>Draft genome of Leeia sp. IMCC25680.</title>
        <authorList>
            <person name="Song J."/>
            <person name="Cho J.-C."/>
        </authorList>
    </citation>
    <scope>NUCLEOTIDE SEQUENCE [LARGE SCALE GENOMIC DNA]</scope>
    <source>
        <strain evidence="3 4">IMCC25680</strain>
    </source>
</reference>
<dbReference type="PANTHER" id="PTHR43081">
    <property type="entry name" value="ADENYLATE CYCLASE, TERMINAL-DIFFERENTIATION SPECIFIC-RELATED"/>
    <property type="match status" value="1"/>
</dbReference>
<dbReference type="SMART" id="SM01080">
    <property type="entry name" value="CHASE2"/>
    <property type="match status" value="1"/>
</dbReference>
<feature type="domain" description="Guanylate cyclase" evidence="2">
    <location>
        <begin position="442"/>
        <end position="574"/>
    </location>
</feature>
<sequence length="624" mass="69750">MASHLRPWLTRLQLQPALALAGLFALWVLMEALAGLRLLAPLDTYFSDHLLRQHASQRPTPDNIVMIGIDQRSLEDDAMLDFAGRNWPWPRMVHAELLRELQQRGAKAVIFDLTFTEGDPSAPESDRAFAQALRAFPAYLPLVVQPDGQPSPFKRLPPLMAVRPGPDAQPDAGAPLLTPMALPVDVWRTGLINFLPDPDTVGRRYYIDYSRQGWRIPSLPARVARDQGWVVPLQTDILLNWYSKPFPRLSYRDVVLSRQFSKPIPLPDLRGKIIIVGAYASGLSDLHPTPLSRLTDPPTPTAGPEILATALANLQHGDWLRPAPRASELGLAILLMFLLAWGWRRGWHVSLLALGLLLATALSTLGSYLLLQRTILWLPFSYLTLCWLYFFICALLYFLAERRRREHTVQLFNRFLDPRVVRKLVDRNALAQAEVGQAVEISVLFSDIRGFTTLSERQPPEKVVQMLNGYFDLQVEAIDLHGGTLDKFIGDAIMAFWGAPLSNPHHASEAVAAALDMTDRLEQFKRMLGEAGQGFDIGIGIHSGPAVVGLIGSTQRRLDYTAIGDTVNLASRIEGQTKGIARILVSESTRLACGEQFEFIDHGEHQVKGREQPVRLFEPKRKTT</sequence>
<gene>
    <name evidence="3" type="ORF">HF682_13530</name>
</gene>
<dbReference type="InterPro" id="IPR050697">
    <property type="entry name" value="Adenylyl/Guanylyl_Cyclase_3/4"/>
</dbReference>
<feature type="transmembrane region" description="Helical" evidence="1">
    <location>
        <begin position="377"/>
        <end position="400"/>
    </location>
</feature>
<dbReference type="Gene3D" id="3.30.70.1230">
    <property type="entry name" value="Nucleotide cyclase"/>
    <property type="match status" value="1"/>
</dbReference>
<dbReference type="GO" id="GO:0004016">
    <property type="term" value="F:adenylate cyclase activity"/>
    <property type="evidence" value="ECO:0007669"/>
    <property type="project" value="UniProtKB-ARBA"/>
</dbReference>
<dbReference type="AlphaFoldDB" id="A0A847RYF4"/>
<dbReference type="InterPro" id="IPR001054">
    <property type="entry name" value="A/G_cyclase"/>
</dbReference>
<proteinExistence type="predicted"/>
<evidence type="ECO:0000313" key="4">
    <source>
        <dbReference type="Proteomes" id="UP000587991"/>
    </source>
</evidence>
<dbReference type="EMBL" id="JABAIM010000003">
    <property type="protein sequence ID" value="NLR76180.1"/>
    <property type="molecule type" value="Genomic_DNA"/>
</dbReference>
<dbReference type="GO" id="GO:0035556">
    <property type="term" value="P:intracellular signal transduction"/>
    <property type="evidence" value="ECO:0007669"/>
    <property type="project" value="InterPro"/>
</dbReference>